<dbReference type="GO" id="GO:0004843">
    <property type="term" value="F:cysteine-type deubiquitinase activity"/>
    <property type="evidence" value="ECO:0007669"/>
    <property type="project" value="UniProtKB-EC"/>
</dbReference>
<dbReference type="OrthoDB" id="292964at2759"/>
<dbReference type="InterPro" id="IPR028889">
    <property type="entry name" value="USP"/>
</dbReference>
<reference evidence="10 11" key="1">
    <citation type="submission" date="2016-07" db="EMBL/GenBank/DDBJ databases">
        <title>Pervasive Adenine N6-methylation of Active Genes in Fungi.</title>
        <authorList>
            <consortium name="DOE Joint Genome Institute"/>
            <person name="Mondo S.J."/>
            <person name="Dannebaum R.O."/>
            <person name="Kuo R.C."/>
            <person name="Labutti K."/>
            <person name="Haridas S."/>
            <person name="Kuo A."/>
            <person name="Salamov A."/>
            <person name="Ahrendt S.R."/>
            <person name="Lipzen A."/>
            <person name="Sullivan W."/>
            <person name="Andreopoulos W.B."/>
            <person name="Clum A."/>
            <person name="Lindquist E."/>
            <person name="Daum C."/>
            <person name="Ramamoorthy G.K."/>
            <person name="Gryganskyi A."/>
            <person name="Culley D."/>
            <person name="Magnuson J.K."/>
            <person name="James T.Y."/>
            <person name="O'Malley M.A."/>
            <person name="Stajich J.E."/>
            <person name="Spatafora J.W."/>
            <person name="Visel A."/>
            <person name="Grigoriev I.V."/>
        </authorList>
    </citation>
    <scope>NUCLEOTIDE SEQUENCE [LARGE SCALE GENOMIC DNA]</scope>
    <source>
        <strain evidence="10 11">NRRL 3301</strain>
    </source>
</reference>
<dbReference type="SUPFAM" id="SSF54001">
    <property type="entry name" value="Cysteine proteinases"/>
    <property type="match status" value="1"/>
</dbReference>
<dbReference type="SMART" id="SM00695">
    <property type="entry name" value="DUSP"/>
    <property type="match status" value="1"/>
</dbReference>
<keyword evidence="6" id="KW-0378">Hydrolase</keyword>
<dbReference type="EC" id="3.4.19.12" evidence="3"/>
<evidence type="ECO:0000259" key="8">
    <source>
        <dbReference type="PROSITE" id="PS50235"/>
    </source>
</evidence>
<sequence>MAKSNIIDDPFTGIPSFTPNDQLPYIRQLLQTPLRVHDTWFLVPFGWYQRWQSQSSDRVPGPIDTSIFYDDDGLFLTLDMVQDQHYVLVPNLAWRALAQWYGCFGQPVGRQVVQEDDVNQTLLVEVYPPTFKLYALAQAPEEKPPLLTVPSSTPVKQFVPLALKALGLPSSVNAHLYHVKDDPKLPNAFVTNLSMLASDVEYLHLEDTDGKTTMRDHSLSQGTILIMCGDHHQLTPSLPVQVGAVGLYNLGHTCFMNSALQCLSNTETLTNWFLAGKYKQELNHDNPLGMGGALATSYAGLLRDIWQGQAPVLTPRDFRYHIGQFNEMFKAYQRQDAQELVATLLDGLHEDLNRVDKKPYMDLSEQADLPEKEFANLSWSYHKSRNDSIISDLFHGQFRSVLTCTVCSKTSTTFDPFMYLSLPLPSRQERSVPVSFIPLDPALPIKHLSLSLDKKADIHRLKIAVATQAGLQESTKLLVVEISENKWNKVLSNGAPLAMIAAAATLYVYELPCVPGDPAWTVFPVYCQRTPVGFNHLRNCLAAHFCQPVAVAMLTKDLSKPNALSTSIARQLRRHRHAITDDVSQDSLPPSVLLKIVEPELADDDFPVGKALWQCSLPKLHPPMQLRQGQGILLEWWPDHLVEHWFGTLDFTPACSSPPEVPKKHQATLMDCLHEFTKQETLQDVDAWLCPECQQHQPASKKIDLWRLPDTLVILLKRFQQTPGGWYDKLDDDVAFPDRLDLTDQVLGDHTGSLVYELYAVNNHVGQDTLHGHCNPNQSIPSFSL</sequence>
<dbReference type="EMBL" id="MCGT01000033">
    <property type="protein sequence ID" value="ORX47414.1"/>
    <property type="molecule type" value="Genomic_DNA"/>
</dbReference>
<proteinExistence type="inferred from homology"/>
<dbReference type="PANTHER" id="PTHR21646">
    <property type="entry name" value="UBIQUITIN CARBOXYL-TERMINAL HYDROLASE"/>
    <property type="match status" value="1"/>
</dbReference>
<dbReference type="PROSITE" id="PS51283">
    <property type="entry name" value="DUSP"/>
    <property type="match status" value="1"/>
</dbReference>
<dbReference type="PROSITE" id="PS50235">
    <property type="entry name" value="USP_3"/>
    <property type="match status" value="1"/>
</dbReference>
<dbReference type="Gene3D" id="3.30.2230.10">
    <property type="entry name" value="DUSP-like"/>
    <property type="match status" value="1"/>
</dbReference>
<evidence type="ECO:0000256" key="1">
    <source>
        <dbReference type="ARBA" id="ARBA00000707"/>
    </source>
</evidence>
<dbReference type="SUPFAM" id="SSF143791">
    <property type="entry name" value="DUSP-like"/>
    <property type="match status" value="1"/>
</dbReference>
<keyword evidence="5" id="KW-0833">Ubl conjugation pathway</keyword>
<keyword evidence="7" id="KW-0788">Thiol protease</keyword>
<evidence type="ECO:0000313" key="10">
    <source>
        <dbReference type="EMBL" id="ORX47414.1"/>
    </source>
</evidence>
<comment type="catalytic activity">
    <reaction evidence="1">
        <text>Thiol-dependent hydrolysis of ester, thioester, amide, peptide and isopeptide bonds formed by the C-terminal Gly of ubiquitin (a 76-residue protein attached to proteins as an intracellular targeting signal).</text>
        <dbReference type="EC" id="3.4.19.12"/>
    </reaction>
</comment>
<evidence type="ECO:0000256" key="6">
    <source>
        <dbReference type="ARBA" id="ARBA00022801"/>
    </source>
</evidence>
<evidence type="ECO:0000313" key="11">
    <source>
        <dbReference type="Proteomes" id="UP000242146"/>
    </source>
</evidence>
<dbReference type="Pfam" id="PF06337">
    <property type="entry name" value="DUSP"/>
    <property type="match status" value="1"/>
</dbReference>
<dbReference type="AlphaFoldDB" id="A0A1X2G7Y1"/>
<dbReference type="GO" id="GO:0006508">
    <property type="term" value="P:proteolysis"/>
    <property type="evidence" value="ECO:0007669"/>
    <property type="project" value="UniProtKB-KW"/>
</dbReference>
<dbReference type="InterPro" id="IPR050185">
    <property type="entry name" value="Ub_carboxyl-term_hydrolase"/>
</dbReference>
<accession>A0A1X2G7Y1</accession>
<dbReference type="STRING" id="101127.A0A1X2G7Y1"/>
<comment type="similarity">
    <text evidence="2">Belongs to the peptidase C19 family.</text>
</comment>
<gene>
    <name evidence="10" type="ORF">DM01DRAFT_1339047</name>
</gene>
<evidence type="ECO:0000256" key="7">
    <source>
        <dbReference type="ARBA" id="ARBA00022807"/>
    </source>
</evidence>
<evidence type="ECO:0000256" key="5">
    <source>
        <dbReference type="ARBA" id="ARBA00022786"/>
    </source>
</evidence>
<dbReference type="InterPro" id="IPR038765">
    <property type="entry name" value="Papain-like_cys_pep_sf"/>
</dbReference>
<dbReference type="PANTHER" id="PTHR21646:SF24">
    <property type="entry name" value="UBIQUITIN CARBOXYL-TERMINAL HYDROLASE"/>
    <property type="match status" value="1"/>
</dbReference>
<organism evidence="10 11">
    <name type="scientific">Hesseltinella vesiculosa</name>
    <dbReference type="NCBI Taxonomy" id="101127"/>
    <lineage>
        <taxon>Eukaryota</taxon>
        <taxon>Fungi</taxon>
        <taxon>Fungi incertae sedis</taxon>
        <taxon>Mucoromycota</taxon>
        <taxon>Mucoromycotina</taxon>
        <taxon>Mucoromycetes</taxon>
        <taxon>Mucorales</taxon>
        <taxon>Cunninghamellaceae</taxon>
        <taxon>Hesseltinella</taxon>
    </lineage>
</organism>
<comment type="caution">
    <text evidence="10">The sequence shown here is derived from an EMBL/GenBank/DDBJ whole genome shotgun (WGS) entry which is preliminary data.</text>
</comment>
<feature type="domain" description="DUSP" evidence="9">
    <location>
        <begin position="17"/>
        <end position="113"/>
    </location>
</feature>
<keyword evidence="11" id="KW-1185">Reference proteome</keyword>
<evidence type="ECO:0000256" key="4">
    <source>
        <dbReference type="ARBA" id="ARBA00022670"/>
    </source>
</evidence>
<dbReference type="InterPro" id="IPR035927">
    <property type="entry name" value="DUSP-like_sf"/>
</dbReference>
<dbReference type="InterPro" id="IPR001394">
    <property type="entry name" value="Peptidase_C19_UCH"/>
</dbReference>
<keyword evidence="4" id="KW-0645">Protease</keyword>
<dbReference type="Pfam" id="PF00443">
    <property type="entry name" value="UCH"/>
    <property type="match status" value="1"/>
</dbReference>
<evidence type="ECO:0000259" key="9">
    <source>
        <dbReference type="PROSITE" id="PS51283"/>
    </source>
</evidence>
<evidence type="ECO:0000256" key="2">
    <source>
        <dbReference type="ARBA" id="ARBA00009085"/>
    </source>
</evidence>
<evidence type="ECO:0000256" key="3">
    <source>
        <dbReference type="ARBA" id="ARBA00012759"/>
    </source>
</evidence>
<protein>
    <recommendedName>
        <fullName evidence="3">ubiquitinyl hydrolase 1</fullName>
        <ecNumber evidence="3">3.4.19.12</ecNumber>
    </recommendedName>
</protein>
<dbReference type="Gene3D" id="3.90.70.10">
    <property type="entry name" value="Cysteine proteinases"/>
    <property type="match status" value="2"/>
</dbReference>
<dbReference type="Proteomes" id="UP000242146">
    <property type="component" value="Unassembled WGS sequence"/>
</dbReference>
<dbReference type="InterPro" id="IPR006615">
    <property type="entry name" value="Pept_C19_DUSP"/>
</dbReference>
<feature type="domain" description="USP" evidence="8">
    <location>
        <begin position="245"/>
        <end position="785"/>
    </location>
</feature>
<name>A0A1X2G7Y1_9FUNG</name>
<dbReference type="GO" id="GO:0016579">
    <property type="term" value="P:protein deubiquitination"/>
    <property type="evidence" value="ECO:0007669"/>
    <property type="project" value="InterPro"/>
</dbReference>